<proteinExistence type="predicted"/>
<dbReference type="GeneID" id="80019514"/>
<name>A0A5J6TGK6_9CAUD</name>
<reference evidence="1 2" key="1">
    <citation type="submission" date="2019-07" db="EMBL/GenBank/DDBJ databases">
        <authorList>
            <person name="Garlena R.A."/>
            <person name="Russell D.A."/>
            <person name="Pope W.H."/>
            <person name="Jacobs-Sera D."/>
            <person name="Hatfull G.F."/>
        </authorList>
    </citation>
    <scope>NUCLEOTIDE SEQUENCE [LARGE SCALE GENOMIC DNA]</scope>
</reference>
<evidence type="ECO:0000313" key="1">
    <source>
        <dbReference type="EMBL" id="QFG08889.1"/>
    </source>
</evidence>
<dbReference type="RefSeq" id="YP_010754911.1">
    <property type="nucleotide sequence ID" value="NC_073465.1"/>
</dbReference>
<organism evidence="1 2">
    <name type="scientific">Mycobacterium phage MalagasyRose</name>
    <dbReference type="NCBI Taxonomy" id="2599870"/>
    <lineage>
        <taxon>Viruses</taxon>
        <taxon>Duplodnaviria</taxon>
        <taxon>Heunggongvirae</taxon>
        <taxon>Uroviricota</taxon>
        <taxon>Caudoviricetes</taxon>
        <taxon>Malagasyrosevirus</taxon>
        <taxon>Malagasyrosevirus malagasyrose</taxon>
    </lineage>
</organism>
<gene>
    <name evidence="1" type="primary">39</name>
    <name evidence="1" type="ORF">PBI_MALAGASYROSE_39</name>
</gene>
<protein>
    <submittedName>
        <fullName evidence="1">Uncharacterized protein</fullName>
    </submittedName>
</protein>
<sequence>MARKAGPMTDPNVQILDALIGAEEILGILHDRGTLGLERESNAGRIGDVLHNVRDAQRLVATVAVHG</sequence>
<dbReference type="KEGG" id="vg:80019514"/>
<evidence type="ECO:0000313" key="2">
    <source>
        <dbReference type="Proteomes" id="UP000326279"/>
    </source>
</evidence>
<keyword evidence="2" id="KW-1185">Reference proteome</keyword>
<dbReference type="Proteomes" id="UP000326279">
    <property type="component" value="Segment"/>
</dbReference>
<dbReference type="EMBL" id="MN234170">
    <property type="protein sequence ID" value="QFG08889.1"/>
    <property type="molecule type" value="Genomic_DNA"/>
</dbReference>
<accession>A0A5J6TGK6</accession>